<reference evidence="4 5" key="1">
    <citation type="submission" date="2021-06" db="EMBL/GenBank/DDBJ databases">
        <authorList>
            <person name="Sun Q."/>
            <person name="Li D."/>
        </authorList>
    </citation>
    <scope>NUCLEOTIDE SEQUENCE [LARGE SCALE GENOMIC DNA]</scope>
    <source>
        <strain evidence="4 5">MSJ-40</strain>
    </source>
</reference>
<evidence type="ECO:0000313" key="4">
    <source>
        <dbReference type="EMBL" id="MBU5436844.1"/>
    </source>
</evidence>
<dbReference type="EMBL" id="JAHLPM010000001">
    <property type="protein sequence ID" value="MBU5436844.1"/>
    <property type="molecule type" value="Genomic_DNA"/>
</dbReference>
<evidence type="ECO:0000259" key="3">
    <source>
        <dbReference type="Pfam" id="PF22725"/>
    </source>
</evidence>
<organism evidence="4 5">
    <name type="scientific">Tissierella simiarum</name>
    <dbReference type="NCBI Taxonomy" id="2841534"/>
    <lineage>
        <taxon>Bacteria</taxon>
        <taxon>Bacillati</taxon>
        <taxon>Bacillota</taxon>
        <taxon>Tissierellia</taxon>
        <taxon>Tissierellales</taxon>
        <taxon>Tissierellaceae</taxon>
        <taxon>Tissierella</taxon>
    </lineage>
</organism>
<name>A0ABS6E1R4_9FIRM</name>
<dbReference type="RefSeq" id="WP_216516338.1">
    <property type="nucleotide sequence ID" value="NZ_JAHLPM010000001.1"/>
</dbReference>
<dbReference type="PANTHER" id="PTHR43818:SF11">
    <property type="entry name" value="BCDNA.GH03377"/>
    <property type="match status" value="1"/>
</dbReference>
<dbReference type="Proteomes" id="UP000749471">
    <property type="component" value="Unassembled WGS sequence"/>
</dbReference>
<feature type="domain" description="GFO/IDH/MocA-like oxidoreductase" evidence="3">
    <location>
        <begin position="135"/>
        <end position="271"/>
    </location>
</feature>
<evidence type="ECO:0000313" key="5">
    <source>
        <dbReference type="Proteomes" id="UP000749471"/>
    </source>
</evidence>
<proteinExistence type="predicted"/>
<feature type="domain" description="Gfo/Idh/MocA-like oxidoreductase N-terminal" evidence="2">
    <location>
        <begin position="5"/>
        <end position="122"/>
    </location>
</feature>
<keyword evidence="1" id="KW-0560">Oxidoreductase</keyword>
<keyword evidence="5" id="KW-1185">Reference proteome</keyword>
<dbReference type="InterPro" id="IPR050463">
    <property type="entry name" value="Gfo/Idh/MocA_oxidrdct_glycsds"/>
</dbReference>
<evidence type="ECO:0000259" key="2">
    <source>
        <dbReference type="Pfam" id="PF01408"/>
    </source>
</evidence>
<dbReference type="PANTHER" id="PTHR43818">
    <property type="entry name" value="BCDNA.GH03377"/>
    <property type="match status" value="1"/>
</dbReference>
<protein>
    <submittedName>
        <fullName evidence="4">Gfo/Idh/MocA family oxidoreductase</fullName>
    </submittedName>
</protein>
<sequence>MKKLDIGLIGYGYIGKIHNIAYKTIPIIFPQYGDAYNLSSLISTKTQNLENTGFNTLVSSIYDLKNENLDIVDICTPNFLHLEQSSFFIRKNSNIYCEKPMAVNLKESLQILNLVKEKEIITQLALVYRFMPAISKAKAMIENNCIGEIINFRSQLFHSSYLDPNRAITWRLKKEMSGGGAISDLGIHLLDILVFLLGYENIDKLRAEANTIIKERPAENGEGMEKVDVDDWGLIILYLKNGAAGTIEVSKVSHNPYDTFEMEIYGTNGYIKISDKSPYEPIYSLYNLKDSKDTLEIIKTDNYVNYLNSIYPNPKMSMGPMVDMHIASILNMIINVSNNKVLNKETPTFEEGIKSQKLVELAYLSVKEKIKS</sequence>
<accession>A0ABS6E1R4</accession>
<dbReference type="InterPro" id="IPR000683">
    <property type="entry name" value="Gfo/Idh/MocA-like_OxRdtase_N"/>
</dbReference>
<gene>
    <name evidence="4" type="ORF">KQI42_02420</name>
</gene>
<dbReference type="InterPro" id="IPR055170">
    <property type="entry name" value="GFO_IDH_MocA-like_dom"/>
</dbReference>
<evidence type="ECO:0000256" key="1">
    <source>
        <dbReference type="ARBA" id="ARBA00023002"/>
    </source>
</evidence>
<dbReference type="Pfam" id="PF22725">
    <property type="entry name" value="GFO_IDH_MocA_C3"/>
    <property type="match status" value="1"/>
</dbReference>
<comment type="caution">
    <text evidence="4">The sequence shown here is derived from an EMBL/GenBank/DDBJ whole genome shotgun (WGS) entry which is preliminary data.</text>
</comment>
<dbReference type="Pfam" id="PF01408">
    <property type="entry name" value="GFO_IDH_MocA"/>
    <property type="match status" value="1"/>
</dbReference>